<evidence type="ECO:0000256" key="1">
    <source>
        <dbReference type="SAM" id="MobiDB-lite"/>
    </source>
</evidence>
<name>A0AAP7A797_PAEAL</name>
<dbReference type="Proteomes" id="UP000552038">
    <property type="component" value="Unassembled WGS sequence"/>
</dbReference>
<dbReference type="EMBL" id="JABFOR010000080">
    <property type="protein sequence ID" value="NOJ74128.1"/>
    <property type="molecule type" value="Genomic_DNA"/>
</dbReference>
<comment type="caution">
    <text evidence="2">The sequence shown here is derived from an EMBL/GenBank/DDBJ whole genome shotgun (WGS) entry which is preliminary data.</text>
</comment>
<feature type="compositionally biased region" description="Acidic residues" evidence="1">
    <location>
        <begin position="13"/>
        <end position="31"/>
    </location>
</feature>
<proteinExistence type="predicted"/>
<organism evidence="2 3">
    <name type="scientific">Paenibacillus alvei</name>
    <name type="common">Bacillus alvei</name>
    <dbReference type="NCBI Taxonomy" id="44250"/>
    <lineage>
        <taxon>Bacteria</taxon>
        <taxon>Bacillati</taxon>
        <taxon>Bacillota</taxon>
        <taxon>Bacilli</taxon>
        <taxon>Bacillales</taxon>
        <taxon>Paenibacillaceae</taxon>
        <taxon>Paenibacillus</taxon>
    </lineage>
</organism>
<gene>
    <name evidence="2" type="ORF">HMI46_26850</name>
</gene>
<dbReference type="AlphaFoldDB" id="A0AAP7A797"/>
<evidence type="ECO:0000313" key="3">
    <source>
        <dbReference type="Proteomes" id="UP000552038"/>
    </source>
</evidence>
<reference evidence="2 3" key="1">
    <citation type="submission" date="2020-05" db="EMBL/GenBank/DDBJ databases">
        <title>Whole genome sequencing and identification of novel metabolites from Paenibacillus alvei strain JR949.</title>
        <authorList>
            <person name="Rajendhran J."/>
            <person name="Sree Pranav P."/>
            <person name="Mahalakshmi B."/>
            <person name="Karthikeyan R."/>
        </authorList>
    </citation>
    <scope>NUCLEOTIDE SEQUENCE [LARGE SCALE GENOMIC DNA]</scope>
    <source>
        <strain evidence="2 3">JR949</strain>
    </source>
</reference>
<protein>
    <submittedName>
        <fullName evidence="2">Uncharacterized protein</fullName>
    </submittedName>
</protein>
<accession>A0AAP7A797</accession>
<evidence type="ECO:0000313" key="2">
    <source>
        <dbReference type="EMBL" id="NOJ74128.1"/>
    </source>
</evidence>
<feature type="region of interest" description="Disordered" evidence="1">
    <location>
        <begin position="1"/>
        <end position="31"/>
    </location>
</feature>
<sequence>MSQSAEQYQIEEPAVEEPAVEEPVVEEPAVEEPVVEEPFVKEHYEPQGFVPALPWIGMGVADLLGWLFAGAATVAIVYEAGEAWVTVNDMIKELTSSKKNDKPKFFVAFTKNGNKTPLLIGKPLTEGEAEDYMKANIRNNVWAVSQKDAMGLAMRIGRGKPAGEEKHDQTGFRGTLYYWHYHDKDRNYGHIFYGGQGFEGKN</sequence>